<dbReference type="PROSITE" id="PS50893">
    <property type="entry name" value="ABC_TRANSPORTER_2"/>
    <property type="match status" value="2"/>
</dbReference>
<dbReference type="RefSeq" id="WP_188375939.1">
    <property type="nucleotide sequence ID" value="NZ_BMEL01000001.1"/>
</dbReference>
<feature type="coiled-coil region" evidence="4">
    <location>
        <begin position="241"/>
        <end position="275"/>
    </location>
</feature>
<dbReference type="PANTHER" id="PTHR42855">
    <property type="entry name" value="ABC TRANSPORTER ATP-BINDING SUBUNIT"/>
    <property type="match status" value="1"/>
</dbReference>
<dbReference type="AlphaFoldDB" id="A0A917AZV4"/>
<dbReference type="SUPFAM" id="SSF52540">
    <property type="entry name" value="P-loop containing nucleoside triphosphate hydrolases"/>
    <property type="match status" value="2"/>
</dbReference>
<comment type="caution">
    <text evidence="6">The sequence shown here is derived from an EMBL/GenBank/DDBJ whole genome shotgun (WGS) entry which is preliminary data.</text>
</comment>
<name>A0A917AZV4_HALAA</name>
<dbReference type="InterPro" id="IPR027417">
    <property type="entry name" value="P-loop_NTPase"/>
</dbReference>
<evidence type="ECO:0000256" key="2">
    <source>
        <dbReference type="ARBA" id="ARBA00022741"/>
    </source>
</evidence>
<feature type="domain" description="ABC transporter" evidence="5">
    <location>
        <begin position="320"/>
        <end position="538"/>
    </location>
</feature>
<proteinExistence type="predicted"/>
<dbReference type="FunFam" id="3.40.50.300:FF:000011">
    <property type="entry name" value="Putative ABC transporter ATP-binding component"/>
    <property type="match status" value="1"/>
</dbReference>
<dbReference type="PANTHER" id="PTHR42855:SF2">
    <property type="entry name" value="DRUG RESISTANCE ABC TRANSPORTER,ATP-BINDING PROTEIN"/>
    <property type="match status" value="1"/>
</dbReference>
<dbReference type="Pfam" id="PF00005">
    <property type="entry name" value="ABC_tran"/>
    <property type="match status" value="2"/>
</dbReference>
<dbReference type="Gene3D" id="3.40.50.300">
    <property type="entry name" value="P-loop containing nucleotide triphosphate hydrolases"/>
    <property type="match status" value="2"/>
</dbReference>
<keyword evidence="4" id="KW-0175">Coiled coil</keyword>
<dbReference type="InterPro" id="IPR051309">
    <property type="entry name" value="ABCF_ATPase"/>
</dbReference>
<evidence type="ECO:0000259" key="5">
    <source>
        <dbReference type="PROSITE" id="PS50893"/>
    </source>
</evidence>
<evidence type="ECO:0000313" key="7">
    <source>
        <dbReference type="Proteomes" id="UP000660110"/>
    </source>
</evidence>
<dbReference type="Proteomes" id="UP000660110">
    <property type="component" value="Unassembled WGS sequence"/>
</dbReference>
<evidence type="ECO:0000256" key="1">
    <source>
        <dbReference type="ARBA" id="ARBA00022737"/>
    </source>
</evidence>
<protein>
    <submittedName>
        <fullName evidence="6">ABC transporter ATP-binding protein</fullName>
    </submittedName>
</protein>
<reference evidence="6" key="2">
    <citation type="submission" date="2020-09" db="EMBL/GenBank/DDBJ databases">
        <authorList>
            <person name="Sun Q."/>
            <person name="Zhou Y."/>
        </authorList>
    </citation>
    <scope>NUCLEOTIDE SEQUENCE</scope>
    <source>
        <strain evidence="6">CGMCC 1.12153</strain>
    </source>
</reference>
<dbReference type="InterPro" id="IPR003593">
    <property type="entry name" value="AAA+_ATPase"/>
</dbReference>
<feature type="domain" description="ABC transporter" evidence="5">
    <location>
        <begin position="2"/>
        <end position="252"/>
    </location>
</feature>
<dbReference type="EMBL" id="BMEL01000001">
    <property type="protein sequence ID" value="GGF10004.1"/>
    <property type="molecule type" value="Genomic_DNA"/>
</dbReference>
<sequence length="538" mass="60914">MLNVQNVSLRFGDQKLFEDVNIKFTPGNCYGLIGANGAGKSTFLKILSGEIEAQTGEVSLKNDQRLAVLKQNHFEYDEYQVLQTVIMGHQRLYEVMQEKDAIYMKGDFTEEDGMRAAELEGEFAEMNGWEAESEAARLLTGLGITENLHDKTVNELSGAEKVKVLLAQALFGNPDVLLLDEPTNHLDIKAIQWLEDFLIDFENTVIVVSHDRHFLNNVCTHIADLDFGKIQVYVGNYDFWYESSQLAQKMAEEQNKKKEEKIKDLKEFIARFSANASKSKQATSRKKLLEKITLDDIQPSSRKYPYIAFKADREIGNDLLMVKNLSKTVDGVKVLDNVSFTLNKDDKVALVGSNEVAKTTLFQILMGEIEPDEGSYKWGVTTSQSYFPKDNSAYFSRSDINLVEWLRQYSPEDETETFLRSFLGRMLFSGEEALKKPDVLSGGEKVRCMLSKMMLSGANVLLLDEPTNHLDLESITSLNKGLINFKGSIIFASHDHEFIQTIANRIIEITPNGSIMDKEMTYDEFLQDPEVQKQIASM</sequence>
<keyword evidence="2" id="KW-0547">Nucleotide-binding</keyword>
<dbReference type="Pfam" id="PF12848">
    <property type="entry name" value="ABC_tran_Xtn"/>
    <property type="match status" value="1"/>
</dbReference>
<keyword evidence="7" id="KW-1185">Reference proteome</keyword>
<dbReference type="FunFam" id="3.40.50.300:FF:000070">
    <property type="entry name" value="Putative ABC transporter ATP-binding component"/>
    <property type="match status" value="1"/>
</dbReference>
<evidence type="ECO:0000313" key="6">
    <source>
        <dbReference type="EMBL" id="GGF10004.1"/>
    </source>
</evidence>
<dbReference type="SMART" id="SM00382">
    <property type="entry name" value="AAA"/>
    <property type="match status" value="2"/>
</dbReference>
<dbReference type="GO" id="GO:0005524">
    <property type="term" value="F:ATP binding"/>
    <property type="evidence" value="ECO:0007669"/>
    <property type="project" value="UniProtKB-KW"/>
</dbReference>
<dbReference type="InterPro" id="IPR032781">
    <property type="entry name" value="ABC_tran_Xtn"/>
</dbReference>
<keyword evidence="3 6" id="KW-0067">ATP-binding</keyword>
<evidence type="ECO:0000256" key="4">
    <source>
        <dbReference type="SAM" id="Coils"/>
    </source>
</evidence>
<keyword evidence="1" id="KW-0677">Repeat</keyword>
<dbReference type="GO" id="GO:0016887">
    <property type="term" value="F:ATP hydrolysis activity"/>
    <property type="evidence" value="ECO:0007669"/>
    <property type="project" value="InterPro"/>
</dbReference>
<accession>A0A917AZV4</accession>
<evidence type="ECO:0000256" key="3">
    <source>
        <dbReference type="ARBA" id="ARBA00022840"/>
    </source>
</evidence>
<gene>
    <name evidence="6" type="ORF">GCM10010954_05640</name>
</gene>
<organism evidence="6 7">
    <name type="scientific">Halobacillus andaensis</name>
    <dbReference type="NCBI Taxonomy" id="1176239"/>
    <lineage>
        <taxon>Bacteria</taxon>
        <taxon>Bacillati</taxon>
        <taxon>Bacillota</taxon>
        <taxon>Bacilli</taxon>
        <taxon>Bacillales</taxon>
        <taxon>Bacillaceae</taxon>
        <taxon>Halobacillus</taxon>
    </lineage>
</organism>
<reference evidence="6" key="1">
    <citation type="journal article" date="2014" name="Int. J. Syst. Evol. Microbiol.">
        <title>Complete genome sequence of Corynebacterium casei LMG S-19264T (=DSM 44701T), isolated from a smear-ripened cheese.</title>
        <authorList>
            <consortium name="US DOE Joint Genome Institute (JGI-PGF)"/>
            <person name="Walter F."/>
            <person name="Albersmeier A."/>
            <person name="Kalinowski J."/>
            <person name="Ruckert C."/>
        </authorList>
    </citation>
    <scope>NUCLEOTIDE SEQUENCE</scope>
    <source>
        <strain evidence="6">CGMCC 1.12153</strain>
    </source>
</reference>
<dbReference type="CDD" id="cd03221">
    <property type="entry name" value="ABCF_EF-3"/>
    <property type="match status" value="2"/>
</dbReference>
<dbReference type="InterPro" id="IPR003439">
    <property type="entry name" value="ABC_transporter-like_ATP-bd"/>
</dbReference>